<dbReference type="InterPro" id="IPR004864">
    <property type="entry name" value="LEA_2"/>
</dbReference>
<feature type="non-terminal residue" evidence="7">
    <location>
        <position position="149"/>
    </location>
</feature>
<name>D8SBE6_SELML</name>
<protein>
    <recommendedName>
        <fullName evidence="6">Late embryogenesis abundant protein LEA-2 subgroup domain-containing protein</fullName>
    </recommendedName>
</protein>
<dbReference type="Proteomes" id="UP000001514">
    <property type="component" value="Unassembled WGS sequence"/>
</dbReference>
<dbReference type="SUPFAM" id="SSF117070">
    <property type="entry name" value="LEA14-like"/>
    <property type="match status" value="1"/>
</dbReference>
<dbReference type="InterPro" id="IPR044839">
    <property type="entry name" value="NDR1-like"/>
</dbReference>
<dbReference type="eggNOG" id="ENOG502QVVS">
    <property type="taxonomic scope" value="Eukaryota"/>
</dbReference>
<feature type="transmembrane region" description="Helical" evidence="5">
    <location>
        <begin position="30"/>
        <end position="59"/>
    </location>
</feature>
<dbReference type="InParanoid" id="D8SBE6"/>
<dbReference type="PANTHER" id="PTHR31234">
    <property type="entry name" value="LATE EMBRYOGENESIS ABUNDANT (LEA) HYDROXYPROLINE-RICH GLYCOPROTEIN FAMILY"/>
    <property type="match status" value="1"/>
</dbReference>
<dbReference type="KEGG" id="smo:SELMODRAFT_58476"/>
<dbReference type="OMA" id="TKPKVNC"/>
<reference evidence="7 8" key="1">
    <citation type="journal article" date="2011" name="Science">
        <title>The Selaginella genome identifies genetic changes associated with the evolution of vascular plants.</title>
        <authorList>
            <person name="Banks J.A."/>
            <person name="Nishiyama T."/>
            <person name="Hasebe M."/>
            <person name="Bowman J.L."/>
            <person name="Gribskov M."/>
            <person name="dePamphilis C."/>
            <person name="Albert V.A."/>
            <person name="Aono N."/>
            <person name="Aoyama T."/>
            <person name="Ambrose B.A."/>
            <person name="Ashton N.W."/>
            <person name="Axtell M.J."/>
            <person name="Barker E."/>
            <person name="Barker M.S."/>
            <person name="Bennetzen J.L."/>
            <person name="Bonawitz N.D."/>
            <person name="Chapple C."/>
            <person name="Cheng C."/>
            <person name="Correa L.G."/>
            <person name="Dacre M."/>
            <person name="DeBarry J."/>
            <person name="Dreyer I."/>
            <person name="Elias M."/>
            <person name="Engstrom E.M."/>
            <person name="Estelle M."/>
            <person name="Feng L."/>
            <person name="Finet C."/>
            <person name="Floyd S.K."/>
            <person name="Frommer W.B."/>
            <person name="Fujita T."/>
            <person name="Gramzow L."/>
            <person name="Gutensohn M."/>
            <person name="Harholt J."/>
            <person name="Hattori M."/>
            <person name="Heyl A."/>
            <person name="Hirai T."/>
            <person name="Hiwatashi Y."/>
            <person name="Ishikawa M."/>
            <person name="Iwata M."/>
            <person name="Karol K.G."/>
            <person name="Koehler B."/>
            <person name="Kolukisaoglu U."/>
            <person name="Kubo M."/>
            <person name="Kurata T."/>
            <person name="Lalonde S."/>
            <person name="Li K."/>
            <person name="Li Y."/>
            <person name="Litt A."/>
            <person name="Lyons E."/>
            <person name="Manning G."/>
            <person name="Maruyama T."/>
            <person name="Michael T.P."/>
            <person name="Mikami K."/>
            <person name="Miyazaki S."/>
            <person name="Morinaga S."/>
            <person name="Murata T."/>
            <person name="Mueller-Roeber B."/>
            <person name="Nelson D.R."/>
            <person name="Obara M."/>
            <person name="Oguri Y."/>
            <person name="Olmstead R.G."/>
            <person name="Onodera N."/>
            <person name="Petersen B.L."/>
            <person name="Pils B."/>
            <person name="Prigge M."/>
            <person name="Rensing S.A."/>
            <person name="Riano-Pachon D.M."/>
            <person name="Roberts A.W."/>
            <person name="Sato Y."/>
            <person name="Scheller H.V."/>
            <person name="Schulz B."/>
            <person name="Schulz C."/>
            <person name="Shakirov E.V."/>
            <person name="Shibagaki N."/>
            <person name="Shinohara N."/>
            <person name="Shippen D.E."/>
            <person name="Soerensen I."/>
            <person name="Sotooka R."/>
            <person name="Sugimoto N."/>
            <person name="Sugita M."/>
            <person name="Sumikawa N."/>
            <person name="Tanurdzic M."/>
            <person name="Theissen G."/>
            <person name="Ulvskov P."/>
            <person name="Wakazuki S."/>
            <person name="Weng J.K."/>
            <person name="Willats W.W."/>
            <person name="Wipf D."/>
            <person name="Wolf P.G."/>
            <person name="Yang L."/>
            <person name="Zimmer A.D."/>
            <person name="Zhu Q."/>
            <person name="Mitros T."/>
            <person name="Hellsten U."/>
            <person name="Loque D."/>
            <person name="Otillar R."/>
            <person name="Salamov A."/>
            <person name="Schmutz J."/>
            <person name="Shapiro H."/>
            <person name="Lindquist E."/>
            <person name="Lucas S."/>
            <person name="Rokhsar D."/>
            <person name="Grigoriev I.V."/>
        </authorList>
    </citation>
    <scope>NUCLEOTIDE SEQUENCE [LARGE SCALE GENOMIC DNA]</scope>
</reference>
<evidence type="ECO:0000313" key="8">
    <source>
        <dbReference type="Proteomes" id="UP000001514"/>
    </source>
</evidence>
<proteinExistence type="predicted"/>
<dbReference type="OrthoDB" id="1849707at2759"/>
<dbReference type="AlphaFoldDB" id="D8SBE6"/>
<accession>D8SBE6</accession>
<comment type="subcellular location">
    <subcellularLocation>
        <location evidence="1">Membrane</location>
        <topology evidence="1">Single-pass membrane protein</topology>
    </subcellularLocation>
</comment>
<keyword evidence="2 5" id="KW-0812">Transmembrane</keyword>
<dbReference type="Gramene" id="EFJ18242">
    <property type="protein sequence ID" value="EFJ18242"/>
    <property type="gene ID" value="SELMODRAFT_58476"/>
</dbReference>
<dbReference type="PANTHER" id="PTHR31234:SF2">
    <property type="entry name" value="OS05G0199100 PROTEIN"/>
    <property type="match status" value="1"/>
</dbReference>
<evidence type="ECO:0000256" key="4">
    <source>
        <dbReference type="ARBA" id="ARBA00023136"/>
    </source>
</evidence>
<feature type="domain" description="Late embryogenesis abundant protein LEA-2 subgroup" evidence="6">
    <location>
        <begin position="93"/>
        <end position="145"/>
    </location>
</feature>
<gene>
    <name evidence="7" type="ORF">SELMODRAFT_58476</name>
</gene>
<evidence type="ECO:0000259" key="6">
    <source>
        <dbReference type="Pfam" id="PF03168"/>
    </source>
</evidence>
<keyword evidence="3 5" id="KW-1133">Transmembrane helix</keyword>
<organism evidence="8">
    <name type="scientific">Selaginella moellendorffii</name>
    <name type="common">Spikemoss</name>
    <dbReference type="NCBI Taxonomy" id="88036"/>
    <lineage>
        <taxon>Eukaryota</taxon>
        <taxon>Viridiplantae</taxon>
        <taxon>Streptophyta</taxon>
        <taxon>Embryophyta</taxon>
        <taxon>Tracheophyta</taxon>
        <taxon>Lycopodiopsida</taxon>
        <taxon>Selaginellales</taxon>
        <taxon>Selaginellaceae</taxon>
        <taxon>Selaginella</taxon>
    </lineage>
</organism>
<dbReference type="HOGENOM" id="CLU_1782293_0_0_1"/>
<feature type="non-terminal residue" evidence="7">
    <location>
        <position position="1"/>
    </location>
</feature>
<evidence type="ECO:0000256" key="3">
    <source>
        <dbReference type="ARBA" id="ARBA00022989"/>
    </source>
</evidence>
<evidence type="ECO:0000256" key="1">
    <source>
        <dbReference type="ARBA" id="ARBA00004167"/>
    </source>
</evidence>
<keyword evidence="8" id="KW-1185">Reference proteome</keyword>
<keyword evidence="4 5" id="KW-0472">Membrane</keyword>
<dbReference type="EMBL" id="GL377610">
    <property type="protein sequence ID" value="EFJ18242.1"/>
    <property type="molecule type" value="Genomic_DNA"/>
</dbReference>
<dbReference type="GO" id="GO:0016020">
    <property type="term" value="C:membrane"/>
    <property type="evidence" value="ECO:0007669"/>
    <property type="project" value="UniProtKB-SubCell"/>
</dbReference>
<dbReference type="GO" id="GO:0098542">
    <property type="term" value="P:defense response to other organism"/>
    <property type="evidence" value="ECO:0007669"/>
    <property type="project" value="InterPro"/>
</dbReference>
<evidence type="ECO:0000256" key="5">
    <source>
        <dbReference type="SAM" id="Phobius"/>
    </source>
</evidence>
<evidence type="ECO:0000256" key="2">
    <source>
        <dbReference type="ARBA" id="ARBA00022692"/>
    </source>
</evidence>
<sequence>QQKLNGAYYVPNAYPVGDNRKRPSGRRSRIGFCCRCLCSTLLAIIFALGIAALVIWLVLRPKAPKYTVQDVRINALNVTAGSRSVDTDIVLGIRAENPNKRITIKYGGIHARVFFLGTQIGAGSIAPFTQPRRNVTVVSAPIRGSGVVV</sequence>
<dbReference type="FunCoup" id="D8SBE6">
    <property type="interactions" value="190"/>
</dbReference>
<evidence type="ECO:0000313" key="7">
    <source>
        <dbReference type="EMBL" id="EFJ18242.1"/>
    </source>
</evidence>
<dbReference type="Pfam" id="PF03168">
    <property type="entry name" value="LEA_2"/>
    <property type="match status" value="1"/>
</dbReference>